<keyword evidence="3" id="KW-1003">Cell membrane</keyword>
<dbReference type="RefSeq" id="WP_265896129.1">
    <property type="nucleotide sequence ID" value="NZ_JAPIVE010000002.1"/>
</dbReference>
<keyword evidence="2 8" id="KW-0813">Transport</keyword>
<reference evidence="10" key="1">
    <citation type="submission" date="2022-11" db="EMBL/GenBank/DDBJ databases">
        <title>Larsenimonas rhizosphaerae sp. nov., isolated from a tidal mudflat.</title>
        <authorList>
            <person name="Lee S.D."/>
            <person name="Kim I.S."/>
        </authorList>
    </citation>
    <scope>NUCLEOTIDE SEQUENCE</scope>
    <source>
        <strain evidence="10">GH2-1</strain>
    </source>
</reference>
<comment type="subcellular location">
    <subcellularLocation>
        <location evidence="1 8">Cell membrane</location>
        <topology evidence="1 8">Multi-pass membrane protein</topology>
    </subcellularLocation>
</comment>
<keyword evidence="11" id="KW-1185">Reference proteome</keyword>
<accession>A0AA41ZLV6</accession>
<dbReference type="AlphaFoldDB" id="A0AA41ZLV6"/>
<keyword evidence="6 8" id="KW-0472">Membrane</keyword>
<feature type="transmembrane region" description="Helical" evidence="8">
    <location>
        <begin position="144"/>
        <end position="172"/>
    </location>
</feature>
<keyword evidence="5 8" id="KW-1133">Transmembrane helix</keyword>
<dbReference type="PANTHER" id="PTHR43163:SF6">
    <property type="entry name" value="DIPEPTIDE TRANSPORT SYSTEM PERMEASE PROTEIN DPPB-RELATED"/>
    <property type="match status" value="1"/>
</dbReference>
<dbReference type="InterPro" id="IPR035906">
    <property type="entry name" value="MetI-like_sf"/>
</dbReference>
<evidence type="ECO:0000256" key="3">
    <source>
        <dbReference type="ARBA" id="ARBA00022475"/>
    </source>
</evidence>
<organism evidence="10 11">
    <name type="scientific">Larsenimonas rhizosphaerae</name>
    <dbReference type="NCBI Taxonomy" id="2944682"/>
    <lineage>
        <taxon>Bacteria</taxon>
        <taxon>Pseudomonadati</taxon>
        <taxon>Pseudomonadota</taxon>
        <taxon>Gammaproteobacteria</taxon>
        <taxon>Oceanospirillales</taxon>
        <taxon>Halomonadaceae</taxon>
        <taxon>Larsenimonas</taxon>
    </lineage>
</organism>
<dbReference type="PANTHER" id="PTHR43163">
    <property type="entry name" value="DIPEPTIDE TRANSPORT SYSTEM PERMEASE PROTEIN DPPB-RELATED"/>
    <property type="match status" value="1"/>
</dbReference>
<evidence type="ECO:0000256" key="5">
    <source>
        <dbReference type="ARBA" id="ARBA00022989"/>
    </source>
</evidence>
<evidence type="ECO:0000256" key="6">
    <source>
        <dbReference type="ARBA" id="ARBA00023136"/>
    </source>
</evidence>
<feature type="transmembrane region" description="Helical" evidence="8">
    <location>
        <begin position="240"/>
        <end position="262"/>
    </location>
</feature>
<dbReference type="Proteomes" id="UP001165678">
    <property type="component" value="Unassembled WGS sequence"/>
</dbReference>
<comment type="caution">
    <text evidence="10">The sequence shown here is derived from an EMBL/GenBank/DDBJ whole genome shotgun (WGS) entry which is preliminary data.</text>
</comment>
<feature type="domain" description="ABC transmembrane type-1" evidence="9">
    <location>
        <begin position="108"/>
        <end position="305"/>
    </location>
</feature>
<evidence type="ECO:0000313" key="10">
    <source>
        <dbReference type="EMBL" id="MCX2524218.1"/>
    </source>
</evidence>
<dbReference type="EMBL" id="JAPIVE010000002">
    <property type="protein sequence ID" value="MCX2524218.1"/>
    <property type="molecule type" value="Genomic_DNA"/>
</dbReference>
<keyword evidence="4 8" id="KW-0812">Transmembrane</keyword>
<feature type="transmembrane region" description="Helical" evidence="8">
    <location>
        <begin position="290"/>
        <end position="312"/>
    </location>
</feature>
<dbReference type="CDD" id="cd06261">
    <property type="entry name" value="TM_PBP2"/>
    <property type="match status" value="1"/>
</dbReference>
<evidence type="ECO:0000256" key="7">
    <source>
        <dbReference type="ARBA" id="ARBA00024202"/>
    </source>
</evidence>
<comment type="similarity">
    <text evidence="7">Belongs to the binding-protein-dependent transport system permease family. OppBC subfamily.</text>
</comment>
<dbReference type="NCBIfam" id="NF007677">
    <property type="entry name" value="PRK10352.1"/>
    <property type="match status" value="1"/>
</dbReference>
<dbReference type="Pfam" id="PF00528">
    <property type="entry name" value="BPD_transp_1"/>
    <property type="match status" value="1"/>
</dbReference>
<evidence type="ECO:0000256" key="8">
    <source>
        <dbReference type="RuleBase" id="RU363032"/>
    </source>
</evidence>
<evidence type="ECO:0000256" key="1">
    <source>
        <dbReference type="ARBA" id="ARBA00004651"/>
    </source>
</evidence>
<dbReference type="Gene3D" id="1.10.3720.10">
    <property type="entry name" value="MetI-like"/>
    <property type="match status" value="1"/>
</dbReference>
<dbReference type="InterPro" id="IPR000515">
    <property type="entry name" value="MetI-like"/>
</dbReference>
<feature type="transmembrane region" description="Helical" evidence="8">
    <location>
        <begin position="107"/>
        <end position="132"/>
    </location>
</feature>
<sequence length="328" mass="36522">MTEPVRRFEPLWQLALRRLALLPILLLLVSVIIFVLLHVGRGDPAMDYLRLSGITPTDQALMEARHRLGLDLPLVQQYGRWLWGALHLDFGTSFISGEPVLAMLLDYLPATLSLVAVALVVTAIFSVALGLLAGSYPDRWPDHLVRFIAFLGVSMPNFWLGFLMVLLFSVWLEWLPPMGYGGPLHFVMPAMAISLMTISINARMLRTSLLEARAQRHVHYARLRGLSSGRQLRAHVLPHALLPLLTASGMAIGELIGGAFVIENIFAWPGVGRLAVEAIHNRDFPVLQCFTLLMTLVYVLANLGVDVVHAWLDPRIRRHRVAPSGDMT</sequence>
<evidence type="ECO:0000259" key="9">
    <source>
        <dbReference type="PROSITE" id="PS50928"/>
    </source>
</evidence>
<dbReference type="GO" id="GO:0005886">
    <property type="term" value="C:plasma membrane"/>
    <property type="evidence" value="ECO:0007669"/>
    <property type="project" value="UniProtKB-SubCell"/>
</dbReference>
<feature type="transmembrane region" description="Helical" evidence="8">
    <location>
        <begin position="184"/>
        <end position="205"/>
    </location>
</feature>
<dbReference type="InterPro" id="IPR045621">
    <property type="entry name" value="BPD_transp_1_N"/>
</dbReference>
<evidence type="ECO:0000256" key="4">
    <source>
        <dbReference type="ARBA" id="ARBA00022692"/>
    </source>
</evidence>
<proteinExistence type="inferred from homology"/>
<dbReference type="Pfam" id="PF19300">
    <property type="entry name" value="BPD_transp_1_N"/>
    <property type="match status" value="1"/>
</dbReference>
<protein>
    <submittedName>
        <fullName evidence="10">Nickel ABC transporter permease subunit NikB</fullName>
    </submittedName>
</protein>
<evidence type="ECO:0000256" key="2">
    <source>
        <dbReference type="ARBA" id="ARBA00022448"/>
    </source>
</evidence>
<dbReference type="PROSITE" id="PS50928">
    <property type="entry name" value="ABC_TM1"/>
    <property type="match status" value="1"/>
</dbReference>
<dbReference type="GO" id="GO:0071916">
    <property type="term" value="F:dipeptide transmembrane transporter activity"/>
    <property type="evidence" value="ECO:0007669"/>
    <property type="project" value="TreeGrafter"/>
</dbReference>
<name>A0AA41ZLV6_9GAMM</name>
<gene>
    <name evidence="10" type="primary">nikB</name>
    <name evidence="10" type="ORF">OQ287_08190</name>
</gene>
<dbReference type="SUPFAM" id="SSF161098">
    <property type="entry name" value="MetI-like"/>
    <property type="match status" value="1"/>
</dbReference>
<feature type="transmembrane region" description="Helical" evidence="8">
    <location>
        <begin position="20"/>
        <end position="40"/>
    </location>
</feature>
<evidence type="ECO:0000313" key="11">
    <source>
        <dbReference type="Proteomes" id="UP001165678"/>
    </source>
</evidence>